<evidence type="ECO:0000313" key="2">
    <source>
        <dbReference type="Proteomes" id="UP000002774"/>
    </source>
</evidence>
<gene>
    <name evidence="1" type="ORF">Mucpa_5847</name>
</gene>
<dbReference type="AlphaFoldDB" id="H1Y7R8"/>
<name>H1Y7R8_9SPHI</name>
<evidence type="ECO:0000313" key="1">
    <source>
        <dbReference type="EMBL" id="EHQ29913.1"/>
    </source>
</evidence>
<reference evidence="1" key="1">
    <citation type="submission" date="2011-09" db="EMBL/GenBank/DDBJ databases">
        <title>The permanent draft genome of Mucilaginibacter paludis DSM 18603.</title>
        <authorList>
            <consortium name="US DOE Joint Genome Institute (JGI-PGF)"/>
            <person name="Lucas S."/>
            <person name="Han J."/>
            <person name="Lapidus A."/>
            <person name="Bruce D."/>
            <person name="Goodwin L."/>
            <person name="Pitluck S."/>
            <person name="Peters L."/>
            <person name="Kyrpides N."/>
            <person name="Mavromatis K."/>
            <person name="Ivanova N."/>
            <person name="Mikhailova N."/>
            <person name="Held B."/>
            <person name="Detter J.C."/>
            <person name="Tapia R."/>
            <person name="Han C."/>
            <person name="Land M."/>
            <person name="Hauser L."/>
            <person name="Markowitz V."/>
            <person name="Cheng J.-F."/>
            <person name="Hugenholtz P."/>
            <person name="Woyke T."/>
            <person name="Wu D."/>
            <person name="Tindall B."/>
            <person name="Brambilla E."/>
            <person name="Klenk H.-P."/>
            <person name="Eisen J.A."/>
        </authorList>
    </citation>
    <scope>NUCLEOTIDE SEQUENCE [LARGE SCALE GENOMIC DNA]</scope>
    <source>
        <strain evidence="1">DSM 18603</strain>
    </source>
</reference>
<dbReference type="Proteomes" id="UP000002774">
    <property type="component" value="Chromosome"/>
</dbReference>
<keyword evidence="2" id="KW-1185">Reference proteome</keyword>
<accession>H1Y7R8</accession>
<protein>
    <submittedName>
        <fullName evidence="1">Uncharacterized protein</fullName>
    </submittedName>
</protein>
<organism evidence="1 2">
    <name type="scientific">Mucilaginibacter paludis DSM 18603</name>
    <dbReference type="NCBI Taxonomy" id="714943"/>
    <lineage>
        <taxon>Bacteria</taxon>
        <taxon>Pseudomonadati</taxon>
        <taxon>Bacteroidota</taxon>
        <taxon>Sphingobacteriia</taxon>
        <taxon>Sphingobacteriales</taxon>
        <taxon>Sphingobacteriaceae</taxon>
        <taxon>Mucilaginibacter</taxon>
    </lineage>
</organism>
<dbReference type="HOGENOM" id="CLU_2001298_0_0_10"/>
<sequence>MWITVFFLFLHSRIITNIFYWAPGLINFDYFKIILVLPFLSKHRSQQIDNIWPFQVWLDLFQPDASIIFPYLFIKQTHPTTMNTKLISPPLALYGITQNTSNATPASYCLHPIKFIKTLLTWIL</sequence>
<proteinExistence type="predicted"/>
<dbReference type="EMBL" id="CM001403">
    <property type="protein sequence ID" value="EHQ29913.1"/>
    <property type="molecule type" value="Genomic_DNA"/>
</dbReference>